<keyword evidence="1" id="KW-0812">Transmembrane</keyword>
<dbReference type="Proteomes" id="UP000033671">
    <property type="component" value="Unassembled WGS sequence"/>
</dbReference>
<keyword evidence="1" id="KW-1133">Transmembrane helix</keyword>
<accession>A0A0F3P3R8</accession>
<dbReference type="AlphaFoldDB" id="A0A0F3P3R8"/>
<feature type="transmembrane region" description="Helical" evidence="1">
    <location>
        <begin position="274"/>
        <end position="295"/>
    </location>
</feature>
<evidence type="ECO:0000313" key="3">
    <source>
        <dbReference type="EMBL" id="KJV74572.1"/>
    </source>
</evidence>
<keyword evidence="1" id="KW-0472">Membrane</keyword>
<organism evidence="3 4">
    <name type="scientific">Orientia tsutsugamushi str. TA716</name>
    <dbReference type="NCBI Taxonomy" id="1359175"/>
    <lineage>
        <taxon>Bacteria</taxon>
        <taxon>Pseudomonadati</taxon>
        <taxon>Pseudomonadota</taxon>
        <taxon>Alphaproteobacteria</taxon>
        <taxon>Rickettsiales</taxon>
        <taxon>Rickettsiaceae</taxon>
        <taxon>Rickettsieae</taxon>
        <taxon>Orientia</taxon>
    </lineage>
</organism>
<comment type="caution">
    <text evidence="3">The sequence shown here is derived from an EMBL/GenBank/DDBJ whole genome shotgun (WGS) entry which is preliminary data.</text>
</comment>
<sequence>MFKCQDSTITLIKAVTEAVHNISVAFNNIYSKIIYSEVVTADSCNTSHDNDYDCAIIDRIDNVNYVVRPGIPNNFTSVLSRLMHYFQEPYKIHRFCSSSIKLVSGSIDPTIDYSNTTLLYDATNCINSNFLQQDLDDPEAYLRLNDSFCFGKPVGIVSHVFAGSHSYVKKNLTELERQLYSGPRIMAMLDCDDNTLTSRLIDTCKEYITIAKGCTVKSIIDAINEKFYQDNLVQCYNYQNSTYTKYTKTEEAEVGNNSGDENTSMLSSLPTIPLHYYIVCGICVVVGGIYINYYLKKTQCNIEKQSVHSQSDANNCDDTELQNPSEGIYAEITEYEDLKVVSAGAQQDDSTASSFFFNIL</sequence>
<dbReference type="PATRIC" id="fig|1359175.3.peg.2223"/>
<evidence type="ECO:0000313" key="4">
    <source>
        <dbReference type="Proteomes" id="UP000033671"/>
    </source>
</evidence>
<evidence type="ECO:0000313" key="2">
    <source>
        <dbReference type="EMBL" id="KJV71413.1"/>
    </source>
</evidence>
<reference evidence="3 4" key="1">
    <citation type="submission" date="2015-01" db="EMBL/GenBank/DDBJ databases">
        <title>Genome Sequencing of Rickettsiales.</title>
        <authorList>
            <person name="Daugherty S.C."/>
            <person name="Su Q."/>
            <person name="Abolude K."/>
            <person name="Beier-Sexton M."/>
            <person name="Carlyon J.A."/>
            <person name="Carter R."/>
            <person name="Day N.P."/>
            <person name="Dumler S.J."/>
            <person name="Dyachenko V."/>
            <person name="Godinez A."/>
            <person name="Kurtti T.J."/>
            <person name="Lichay M."/>
            <person name="Mullins K.E."/>
            <person name="Ott S."/>
            <person name="Pappas-Brown V."/>
            <person name="Paris D.H."/>
            <person name="Patel P."/>
            <person name="Richards A.L."/>
            <person name="Sadzewicz L."/>
            <person name="Sears K."/>
            <person name="Seidman D."/>
            <person name="Sengamalay N."/>
            <person name="Stenos J."/>
            <person name="Tallon L.J."/>
            <person name="Vincent G."/>
            <person name="Fraser C.M."/>
            <person name="Munderloh U."/>
            <person name="Dunning-Hotopp J.C."/>
        </authorList>
    </citation>
    <scope>NUCLEOTIDE SEQUENCE [LARGE SCALE GENOMIC DNA]</scope>
    <source>
        <strain evidence="3 4">TA716</strain>
    </source>
</reference>
<dbReference type="EMBL" id="LAOA01000143">
    <property type="protein sequence ID" value="KJV71413.1"/>
    <property type="molecule type" value="Genomic_DNA"/>
</dbReference>
<dbReference type="EMBL" id="LAOA01000050">
    <property type="protein sequence ID" value="KJV74572.1"/>
    <property type="molecule type" value="Genomic_DNA"/>
</dbReference>
<protein>
    <submittedName>
        <fullName evidence="3">Uncharacterized protein</fullName>
    </submittedName>
</protein>
<proteinExistence type="predicted"/>
<name>A0A0F3P3R8_ORITS</name>
<evidence type="ECO:0000256" key="1">
    <source>
        <dbReference type="SAM" id="Phobius"/>
    </source>
</evidence>
<gene>
    <name evidence="3" type="ORF">OTSTA716_1257</name>
    <name evidence="2" type="ORF">OTSTA716_2266</name>
</gene>
<dbReference type="RefSeq" id="WP_045917201.1">
    <property type="nucleotide sequence ID" value="NZ_LAOA01000050.1"/>
</dbReference>